<keyword evidence="2" id="KW-1185">Reference proteome</keyword>
<dbReference type="Proteomes" id="UP001177021">
    <property type="component" value="Unassembled WGS sequence"/>
</dbReference>
<sequence>MQTKETNMAKILKIVYALIILVSLILLVNSHNTLRHCETNKDCASDDVCPEDLKRSMCLWKECYCFPQHDN</sequence>
<evidence type="ECO:0000313" key="1">
    <source>
        <dbReference type="EMBL" id="CAJ2660122.1"/>
    </source>
</evidence>
<proteinExistence type="predicted"/>
<organism evidence="1 2">
    <name type="scientific">Trifolium pratense</name>
    <name type="common">Red clover</name>
    <dbReference type="NCBI Taxonomy" id="57577"/>
    <lineage>
        <taxon>Eukaryota</taxon>
        <taxon>Viridiplantae</taxon>
        <taxon>Streptophyta</taxon>
        <taxon>Embryophyta</taxon>
        <taxon>Tracheophyta</taxon>
        <taxon>Spermatophyta</taxon>
        <taxon>Magnoliopsida</taxon>
        <taxon>eudicotyledons</taxon>
        <taxon>Gunneridae</taxon>
        <taxon>Pentapetalae</taxon>
        <taxon>rosids</taxon>
        <taxon>fabids</taxon>
        <taxon>Fabales</taxon>
        <taxon>Fabaceae</taxon>
        <taxon>Papilionoideae</taxon>
        <taxon>50 kb inversion clade</taxon>
        <taxon>NPAAA clade</taxon>
        <taxon>Hologalegina</taxon>
        <taxon>IRL clade</taxon>
        <taxon>Trifolieae</taxon>
        <taxon>Trifolium</taxon>
    </lineage>
</organism>
<protein>
    <submittedName>
        <fullName evidence="1">Uncharacterized protein</fullName>
    </submittedName>
</protein>
<reference evidence="1" key="1">
    <citation type="submission" date="2023-10" db="EMBL/GenBank/DDBJ databases">
        <authorList>
            <person name="Rodriguez Cubillos JULIANA M."/>
            <person name="De Vega J."/>
        </authorList>
    </citation>
    <scope>NUCLEOTIDE SEQUENCE</scope>
</reference>
<name>A0ACB0KY37_TRIPR</name>
<comment type="caution">
    <text evidence="1">The sequence shown here is derived from an EMBL/GenBank/DDBJ whole genome shotgun (WGS) entry which is preliminary data.</text>
</comment>
<gene>
    <name evidence="1" type="ORF">MILVUS5_LOCUS26142</name>
</gene>
<evidence type="ECO:0000313" key="2">
    <source>
        <dbReference type="Proteomes" id="UP001177021"/>
    </source>
</evidence>
<dbReference type="EMBL" id="CASHSV030000311">
    <property type="protein sequence ID" value="CAJ2660122.1"/>
    <property type="molecule type" value="Genomic_DNA"/>
</dbReference>
<accession>A0ACB0KY37</accession>